<dbReference type="AlphaFoldDB" id="A0A8X7SG24"/>
<proteinExistence type="predicted"/>
<dbReference type="OrthoDB" id="1749150at2759"/>
<dbReference type="Proteomes" id="UP000886595">
    <property type="component" value="Unassembled WGS sequence"/>
</dbReference>
<dbReference type="EMBL" id="JAAMPC010000006">
    <property type="protein sequence ID" value="KAG2305816.1"/>
    <property type="molecule type" value="Genomic_DNA"/>
</dbReference>
<accession>A0A8X7SG24</accession>
<evidence type="ECO:0000313" key="2">
    <source>
        <dbReference type="EMBL" id="KAG2305816.1"/>
    </source>
</evidence>
<dbReference type="InterPro" id="IPR056671">
    <property type="entry name" value="DUF7769"/>
</dbReference>
<feature type="domain" description="DUF7769" evidence="1">
    <location>
        <begin position="184"/>
        <end position="233"/>
    </location>
</feature>
<dbReference type="Pfam" id="PF24964">
    <property type="entry name" value="DUF7769"/>
    <property type="match status" value="1"/>
</dbReference>
<comment type="caution">
    <text evidence="2">The sequence shown here is derived from an EMBL/GenBank/DDBJ whole genome shotgun (WGS) entry which is preliminary data.</text>
</comment>
<protein>
    <recommendedName>
        <fullName evidence="1">DUF7769 domain-containing protein</fullName>
    </recommendedName>
</protein>
<name>A0A8X7SG24_BRACI</name>
<evidence type="ECO:0000259" key="1">
    <source>
        <dbReference type="Pfam" id="PF24964"/>
    </source>
</evidence>
<gene>
    <name evidence="2" type="ORF">Bca52824_025564</name>
</gene>
<keyword evidence="3" id="KW-1185">Reference proteome</keyword>
<sequence length="244" mass="27478">MKKKKVNLCKTNYPLLYDHIIGDASSSKNSIVIDLNLSPPIEEPEQNVDHLVEDPAPVEADNVIDLNSSPPMEEPEQNVDHLVEDPAPVEADNVIDLNSSPPMEEPEQNVDHLVKYPDIKNIAMTSIASSSKRSAVIDLNSSPPMEEPNTDVLEQNVVDHLVENPAPVEADNANRSRKGKLNLTFRKKELIFNALWERSLYGKLERNAAKEVSEMFSIHARTAYRVWKQAKEHPGDYIHMCKKL</sequence>
<organism evidence="2 3">
    <name type="scientific">Brassica carinata</name>
    <name type="common">Ethiopian mustard</name>
    <name type="synonym">Abyssinian cabbage</name>
    <dbReference type="NCBI Taxonomy" id="52824"/>
    <lineage>
        <taxon>Eukaryota</taxon>
        <taxon>Viridiplantae</taxon>
        <taxon>Streptophyta</taxon>
        <taxon>Embryophyta</taxon>
        <taxon>Tracheophyta</taxon>
        <taxon>Spermatophyta</taxon>
        <taxon>Magnoliopsida</taxon>
        <taxon>eudicotyledons</taxon>
        <taxon>Gunneridae</taxon>
        <taxon>Pentapetalae</taxon>
        <taxon>rosids</taxon>
        <taxon>malvids</taxon>
        <taxon>Brassicales</taxon>
        <taxon>Brassicaceae</taxon>
        <taxon>Brassiceae</taxon>
        <taxon>Brassica</taxon>
    </lineage>
</organism>
<evidence type="ECO:0000313" key="3">
    <source>
        <dbReference type="Proteomes" id="UP000886595"/>
    </source>
</evidence>
<reference evidence="2 3" key="1">
    <citation type="submission" date="2020-02" db="EMBL/GenBank/DDBJ databases">
        <authorList>
            <person name="Ma Q."/>
            <person name="Huang Y."/>
            <person name="Song X."/>
            <person name="Pei D."/>
        </authorList>
    </citation>
    <scope>NUCLEOTIDE SEQUENCE [LARGE SCALE GENOMIC DNA]</scope>
    <source>
        <strain evidence="2">Sxm20200214</strain>
        <tissue evidence="2">Leaf</tissue>
    </source>
</reference>